<dbReference type="GeneID" id="30307660"/>
<dbReference type="Proteomes" id="UP000202784">
    <property type="component" value="Segment"/>
</dbReference>
<sequence>MAIYVVNVIIDQGADFQQTFDLAAANNQPLDLTGCTASAQLRKHAGSKNRYDFTVDFTDRENGQVKISLTDTITKRIKAGRYLYDFILTDTNLEKIKIVEGSALVRESVTRE</sequence>
<keyword evidence="4" id="KW-1185">Reference proteome</keyword>
<organism evidence="3 4">
    <name type="scientific">Synechococcus phage S-CAM9</name>
    <dbReference type="NCBI Taxonomy" id="1883369"/>
    <lineage>
        <taxon>Viruses</taxon>
        <taxon>Duplodnaviria</taxon>
        <taxon>Heunggongvirae</taxon>
        <taxon>Uroviricota</taxon>
        <taxon>Caudoviricetes</taxon>
        <taxon>Pantevenvirales</taxon>
        <taxon>Kyanoviridae</taxon>
        <taxon>Kanaloavirus</taxon>
        <taxon>Kanaloavirus scam9</taxon>
    </lineage>
</organism>
<dbReference type="RefSeq" id="YP_009322511.1">
    <property type="nucleotide sequence ID" value="NC_031922.1"/>
</dbReference>
<proteinExistence type="predicted"/>
<evidence type="ECO:0000313" key="3">
    <source>
        <dbReference type="EMBL" id="AOV60679.1"/>
    </source>
</evidence>
<evidence type="ECO:0000313" key="2">
    <source>
        <dbReference type="EMBL" id="AOV60450.1"/>
    </source>
</evidence>
<dbReference type="Proteomes" id="UP000241903">
    <property type="component" value="Segment"/>
</dbReference>
<evidence type="ECO:0000313" key="4">
    <source>
        <dbReference type="Proteomes" id="UP000202784"/>
    </source>
</evidence>
<dbReference type="EMBL" id="KU686206">
    <property type="protein sequence ID" value="AOV60679.1"/>
    <property type="molecule type" value="Genomic_DNA"/>
</dbReference>
<dbReference type="Proteomes" id="UP000240393">
    <property type="component" value="Segment"/>
</dbReference>
<name>A0A1D8KPV8_9CAUD</name>
<dbReference type="EMBL" id="KU686205">
    <property type="protein sequence ID" value="AOV60450.1"/>
    <property type="molecule type" value="Genomic_DNA"/>
</dbReference>
<protein>
    <submittedName>
        <fullName evidence="3">Uncharacterized protein</fullName>
    </submittedName>
</protein>
<evidence type="ECO:0000313" key="5">
    <source>
        <dbReference type="Proteomes" id="UP000240393"/>
    </source>
</evidence>
<reference evidence="4 5" key="1">
    <citation type="journal article" date="2016" name="Virology">
        <title>The genomic content and context of auxiliary metabolic genes in marine cyanomyoviruses.</title>
        <authorList>
            <person name="Crummett L.T."/>
            <person name="Puxty R.J."/>
            <person name="Weihe C."/>
            <person name="Marston M.F."/>
            <person name="Martiny J.B."/>
        </authorList>
    </citation>
    <scope>NUCLEOTIDE SEQUENCE [LARGE SCALE GENOMIC DNA]</scope>
    <source>
        <strain evidence="1">0808SB05</strain>
        <strain evidence="2">0908SB82</strain>
        <strain evidence="3">1109NB16</strain>
    </source>
</reference>
<gene>
    <name evidence="3" type="ORF">N161109_076</name>
    <name evidence="1" type="ORF">S050808_076</name>
    <name evidence="2" type="ORF">S820908_075</name>
</gene>
<accession>A0A1D8KPV8</accession>
<dbReference type="OrthoDB" id="25766at10239"/>
<dbReference type="EMBL" id="KU686204">
    <property type="protein sequence ID" value="AOV60223.1"/>
    <property type="molecule type" value="Genomic_DNA"/>
</dbReference>
<dbReference type="KEGG" id="vg:30307660"/>
<evidence type="ECO:0000313" key="1">
    <source>
        <dbReference type="EMBL" id="AOV60223.1"/>
    </source>
</evidence>